<dbReference type="EMBL" id="BJFL01000006">
    <property type="protein sequence ID" value="GDY30117.1"/>
    <property type="molecule type" value="Genomic_DNA"/>
</dbReference>
<comment type="caution">
    <text evidence="4">The sequence shown here is derived from an EMBL/GenBank/DDBJ whole genome shotgun (WGS) entry which is preliminary data.</text>
</comment>
<feature type="compositionally biased region" description="Low complexity" evidence="1">
    <location>
        <begin position="50"/>
        <end position="63"/>
    </location>
</feature>
<dbReference type="InterPro" id="IPR025326">
    <property type="entry name" value="DUF4232"/>
</dbReference>
<feature type="chain" id="PRO_5038382225" evidence="2">
    <location>
        <begin position="31"/>
        <end position="225"/>
    </location>
</feature>
<feature type="domain" description="DUF4232" evidence="3">
    <location>
        <begin position="90"/>
        <end position="210"/>
    </location>
</feature>
<protein>
    <submittedName>
        <fullName evidence="4">Lipoprotein</fullName>
    </submittedName>
</protein>
<dbReference type="OrthoDB" id="485007at2"/>
<gene>
    <name evidence="4" type="ORF">GTS_17500</name>
</gene>
<dbReference type="PROSITE" id="PS51257">
    <property type="entry name" value="PROKAR_LIPOPROTEIN"/>
    <property type="match status" value="1"/>
</dbReference>
<feature type="signal peptide" evidence="2">
    <location>
        <begin position="1"/>
        <end position="30"/>
    </location>
</feature>
<dbReference type="RefSeq" id="WP_137813260.1">
    <property type="nucleotide sequence ID" value="NZ_BJFL01000006.1"/>
</dbReference>
<dbReference type="AlphaFoldDB" id="A0A4D4J829"/>
<sequence>MTGIGNRIVFGVLVAASGLLLGACSGTQGAEPWSSNGTPTPTTTTAAISQPAAAGATPSGATSVPATSPAGERPTTSGQAAPAPPATTRCSAAVLRGRVEPGSPGAGQRYARLVVTNTGRAPCTLYGYGGLQLVDGSGRPVPTDLRRDEQPGPTMVRLAPGASAAKNLHWTIVPSDGEPDTAPCEPAAATISVIPPDETQPFQAAWNLGEVCGHGRIGGSAYYAA</sequence>
<feature type="region of interest" description="Disordered" evidence="1">
    <location>
        <begin position="50"/>
        <end position="88"/>
    </location>
</feature>
<keyword evidence="5" id="KW-1185">Reference proteome</keyword>
<evidence type="ECO:0000313" key="5">
    <source>
        <dbReference type="Proteomes" id="UP000298860"/>
    </source>
</evidence>
<organism evidence="4 5">
    <name type="scientific">Gandjariella thermophila</name>
    <dbReference type="NCBI Taxonomy" id="1931992"/>
    <lineage>
        <taxon>Bacteria</taxon>
        <taxon>Bacillati</taxon>
        <taxon>Actinomycetota</taxon>
        <taxon>Actinomycetes</taxon>
        <taxon>Pseudonocardiales</taxon>
        <taxon>Pseudonocardiaceae</taxon>
        <taxon>Gandjariella</taxon>
    </lineage>
</organism>
<accession>A0A4D4J829</accession>
<evidence type="ECO:0000256" key="1">
    <source>
        <dbReference type="SAM" id="MobiDB-lite"/>
    </source>
</evidence>
<evidence type="ECO:0000256" key="2">
    <source>
        <dbReference type="SAM" id="SignalP"/>
    </source>
</evidence>
<name>A0A4D4J829_9PSEU</name>
<dbReference type="Proteomes" id="UP000298860">
    <property type="component" value="Unassembled WGS sequence"/>
</dbReference>
<reference evidence="5" key="1">
    <citation type="submission" date="2019-04" db="EMBL/GenBank/DDBJ databases">
        <title>Draft genome sequence of Pseudonocardiaceae bacterium SL3-2-4.</title>
        <authorList>
            <person name="Ningsih F."/>
            <person name="Yokota A."/>
            <person name="Sakai Y."/>
            <person name="Nanatani K."/>
            <person name="Yabe S."/>
            <person name="Oetari A."/>
            <person name="Sjamsuridzal W."/>
        </authorList>
    </citation>
    <scope>NUCLEOTIDE SEQUENCE [LARGE SCALE GENOMIC DNA]</scope>
    <source>
        <strain evidence="5">SL3-2-4</strain>
    </source>
</reference>
<keyword evidence="4" id="KW-0449">Lipoprotein</keyword>
<proteinExistence type="predicted"/>
<evidence type="ECO:0000259" key="3">
    <source>
        <dbReference type="Pfam" id="PF14016"/>
    </source>
</evidence>
<keyword evidence="2" id="KW-0732">Signal</keyword>
<dbReference type="Pfam" id="PF14016">
    <property type="entry name" value="DUF4232"/>
    <property type="match status" value="1"/>
</dbReference>
<evidence type="ECO:0000313" key="4">
    <source>
        <dbReference type="EMBL" id="GDY30117.1"/>
    </source>
</evidence>